<dbReference type="OrthoDB" id="3649348at2759"/>
<dbReference type="AlphaFoldDB" id="A0A6A5ZV06"/>
<reference evidence="1" key="1">
    <citation type="journal article" date="2020" name="Stud. Mycol.">
        <title>101 Dothideomycetes genomes: a test case for predicting lifestyles and emergence of pathogens.</title>
        <authorList>
            <person name="Haridas S."/>
            <person name="Albert R."/>
            <person name="Binder M."/>
            <person name="Bloem J."/>
            <person name="Labutti K."/>
            <person name="Salamov A."/>
            <person name="Andreopoulos B."/>
            <person name="Baker S."/>
            <person name="Barry K."/>
            <person name="Bills G."/>
            <person name="Bluhm B."/>
            <person name="Cannon C."/>
            <person name="Castanera R."/>
            <person name="Culley D."/>
            <person name="Daum C."/>
            <person name="Ezra D."/>
            <person name="Gonzalez J."/>
            <person name="Henrissat B."/>
            <person name="Kuo A."/>
            <person name="Liang C."/>
            <person name="Lipzen A."/>
            <person name="Lutzoni F."/>
            <person name="Magnuson J."/>
            <person name="Mondo S."/>
            <person name="Nolan M."/>
            <person name="Ohm R."/>
            <person name="Pangilinan J."/>
            <person name="Park H.-J."/>
            <person name="Ramirez L."/>
            <person name="Alfaro M."/>
            <person name="Sun H."/>
            <person name="Tritt A."/>
            <person name="Yoshinaga Y."/>
            <person name="Zwiers L.-H."/>
            <person name="Turgeon B."/>
            <person name="Goodwin S."/>
            <person name="Spatafora J."/>
            <person name="Crous P."/>
            <person name="Grigoriev I."/>
        </authorList>
    </citation>
    <scope>NUCLEOTIDE SEQUENCE</scope>
    <source>
        <strain evidence="1">CBS 627.86</strain>
    </source>
</reference>
<gene>
    <name evidence="1" type="ORF">BDV96DRAFT_594090</name>
</gene>
<evidence type="ECO:0000313" key="2">
    <source>
        <dbReference type="Proteomes" id="UP000799770"/>
    </source>
</evidence>
<protein>
    <submittedName>
        <fullName evidence="1">Uncharacterized protein</fullName>
    </submittedName>
</protein>
<dbReference type="Proteomes" id="UP000799770">
    <property type="component" value="Unassembled WGS sequence"/>
</dbReference>
<dbReference type="EMBL" id="ML977311">
    <property type="protein sequence ID" value="KAF2122168.1"/>
    <property type="molecule type" value="Genomic_DNA"/>
</dbReference>
<keyword evidence="2" id="KW-1185">Reference proteome</keyword>
<sequence>MGSIPVMLCGKNPTMASNFSDAMKPEYDVVHVCHSLEAFKTEIPALVNRTSPPKPSSGMGSNNDQAAHDYQVPKAIVVGKGFSEDEIKEMQSIESLKGKVVWLLPDTGKFTWGMIGKAVVTGGTALPGVIAERAKKCLESNGMVAGKERDGDDVGGGEESKVWYF</sequence>
<name>A0A6A5ZV06_9PLEO</name>
<evidence type="ECO:0000313" key="1">
    <source>
        <dbReference type="EMBL" id="KAF2122168.1"/>
    </source>
</evidence>
<accession>A0A6A5ZV06</accession>
<organism evidence="1 2">
    <name type="scientific">Lophiotrema nucula</name>
    <dbReference type="NCBI Taxonomy" id="690887"/>
    <lineage>
        <taxon>Eukaryota</taxon>
        <taxon>Fungi</taxon>
        <taxon>Dikarya</taxon>
        <taxon>Ascomycota</taxon>
        <taxon>Pezizomycotina</taxon>
        <taxon>Dothideomycetes</taxon>
        <taxon>Pleosporomycetidae</taxon>
        <taxon>Pleosporales</taxon>
        <taxon>Lophiotremataceae</taxon>
        <taxon>Lophiotrema</taxon>
    </lineage>
</organism>
<proteinExistence type="predicted"/>